<proteinExistence type="predicted"/>
<protein>
    <submittedName>
        <fullName evidence="2">Uncharacterized protein</fullName>
    </submittedName>
</protein>
<name>A0AAV4RN18_9ARAC</name>
<dbReference type="Proteomes" id="UP001054837">
    <property type="component" value="Unassembled WGS sequence"/>
</dbReference>
<evidence type="ECO:0000313" key="2">
    <source>
        <dbReference type="EMBL" id="GIY22321.1"/>
    </source>
</evidence>
<evidence type="ECO:0000313" key="3">
    <source>
        <dbReference type="Proteomes" id="UP001054837"/>
    </source>
</evidence>
<gene>
    <name evidence="2" type="ORF">CDAR_552671</name>
</gene>
<reference evidence="2 3" key="1">
    <citation type="submission" date="2021-06" db="EMBL/GenBank/DDBJ databases">
        <title>Caerostris darwini draft genome.</title>
        <authorList>
            <person name="Kono N."/>
            <person name="Arakawa K."/>
        </authorList>
    </citation>
    <scope>NUCLEOTIDE SEQUENCE [LARGE SCALE GENOMIC DNA]</scope>
</reference>
<evidence type="ECO:0000256" key="1">
    <source>
        <dbReference type="SAM" id="MobiDB-lite"/>
    </source>
</evidence>
<dbReference type="AlphaFoldDB" id="A0AAV4RN18"/>
<organism evidence="2 3">
    <name type="scientific">Caerostris darwini</name>
    <dbReference type="NCBI Taxonomy" id="1538125"/>
    <lineage>
        <taxon>Eukaryota</taxon>
        <taxon>Metazoa</taxon>
        <taxon>Ecdysozoa</taxon>
        <taxon>Arthropoda</taxon>
        <taxon>Chelicerata</taxon>
        <taxon>Arachnida</taxon>
        <taxon>Araneae</taxon>
        <taxon>Araneomorphae</taxon>
        <taxon>Entelegynae</taxon>
        <taxon>Araneoidea</taxon>
        <taxon>Araneidae</taxon>
        <taxon>Caerostris</taxon>
    </lineage>
</organism>
<feature type="region of interest" description="Disordered" evidence="1">
    <location>
        <begin position="52"/>
        <end position="78"/>
    </location>
</feature>
<dbReference type="EMBL" id="BPLQ01006429">
    <property type="protein sequence ID" value="GIY22321.1"/>
    <property type="molecule type" value="Genomic_DNA"/>
</dbReference>
<sequence length="113" mass="12099">MLRDSPEIVLQARVAELVVTGGDLHGIPHGHPAYGAAQVLALVLDTESASVSGHSPATRGCWPPTEEPKVSGKKYHAENRSARAETAVRIITMCLREGNQKCPSAYFCAKMDS</sequence>
<keyword evidence="3" id="KW-1185">Reference proteome</keyword>
<feature type="compositionally biased region" description="Basic and acidic residues" evidence="1">
    <location>
        <begin position="66"/>
        <end position="78"/>
    </location>
</feature>
<accession>A0AAV4RN18</accession>
<comment type="caution">
    <text evidence="2">The sequence shown here is derived from an EMBL/GenBank/DDBJ whole genome shotgun (WGS) entry which is preliminary data.</text>
</comment>